<dbReference type="Gene3D" id="3.40.630.30">
    <property type="match status" value="1"/>
</dbReference>
<evidence type="ECO:0000259" key="3">
    <source>
        <dbReference type="PROSITE" id="PS51186"/>
    </source>
</evidence>
<accession>A0ABX1SZV1</accession>
<evidence type="ECO:0000313" key="4">
    <source>
        <dbReference type="EMBL" id="NMN66902.1"/>
    </source>
</evidence>
<dbReference type="PROSITE" id="PS51186">
    <property type="entry name" value="GNAT"/>
    <property type="match status" value="1"/>
</dbReference>
<dbReference type="EMBL" id="LANA01000001">
    <property type="protein sequence ID" value="NMN66902.1"/>
    <property type="molecule type" value="Genomic_DNA"/>
</dbReference>
<dbReference type="PANTHER" id="PTHR43877">
    <property type="entry name" value="AMINOALKYLPHOSPHONATE N-ACETYLTRANSFERASE-RELATED-RELATED"/>
    <property type="match status" value="1"/>
</dbReference>
<feature type="domain" description="N-acetyltransferase" evidence="3">
    <location>
        <begin position="1"/>
        <end position="153"/>
    </location>
</feature>
<keyword evidence="1" id="KW-0808">Transferase</keyword>
<comment type="caution">
    <text evidence="4">The sequence shown here is derived from an EMBL/GenBank/DDBJ whole genome shotgun (WGS) entry which is preliminary data.</text>
</comment>
<dbReference type="RefSeq" id="WP_169035430.1">
    <property type="nucleotide sequence ID" value="NZ_LANA01000001.1"/>
</dbReference>
<dbReference type="CDD" id="cd04301">
    <property type="entry name" value="NAT_SF"/>
    <property type="match status" value="1"/>
</dbReference>
<protein>
    <submittedName>
        <fullName evidence="4">Acetyltransferase</fullName>
    </submittedName>
</protein>
<dbReference type="InterPro" id="IPR016181">
    <property type="entry name" value="Acyl_CoA_acyltransferase"/>
</dbReference>
<keyword evidence="5" id="KW-1185">Reference proteome</keyword>
<evidence type="ECO:0000313" key="5">
    <source>
        <dbReference type="Proteomes" id="UP001166004"/>
    </source>
</evidence>
<dbReference type="Proteomes" id="UP001166004">
    <property type="component" value="Unassembled WGS sequence"/>
</dbReference>
<proteinExistence type="predicted"/>
<dbReference type="Pfam" id="PF00583">
    <property type="entry name" value="Acetyltransf_1"/>
    <property type="match status" value="1"/>
</dbReference>
<dbReference type="InterPro" id="IPR000182">
    <property type="entry name" value="GNAT_dom"/>
</dbReference>
<evidence type="ECO:0000256" key="1">
    <source>
        <dbReference type="ARBA" id="ARBA00022679"/>
    </source>
</evidence>
<evidence type="ECO:0000256" key="2">
    <source>
        <dbReference type="ARBA" id="ARBA00023315"/>
    </source>
</evidence>
<reference evidence="4 5" key="1">
    <citation type="submission" date="2019-07" db="EMBL/GenBank/DDBJ databases">
        <title>SAR11 Genome Evolution.</title>
        <authorList>
            <person name="Giovannoni S."/>
        </authorList>
    </citation>
    <scope>NUCLEOTIDE SEQUENCE [LARGE SCALE GENOMIC DNA]</scope>
    <source>
        <strain evidence="4 5">HTCC9565</strain>
    </source>
</reference>
<dbReference type="InterPro" id="IPR050832">
    <property type="entry name" value="Bact_Acetyltransf"/>
</dbReference>
<name>A0ABX1SZV1_PELUQ</name>
<sequence length="155" mass="17762">MLKSIEDNFDDPEVHSLLIKHFIELRSVSPEDSCHVLDIDGLKNPSIKFWSLWDGNHLMGIGALKFLDKEHGEFKSIRVNDKFRGKGNGLKVINHLINEAKKINIKRLSLETGAGDFFLAARKLFNKSGFETCKPFSHYRNNINSVYMTMLINNK</sequence>
<keyword evidence="2" id="KW-0012">Acyltransferase</keyword>
<dbReference type="PANTHER" id="PTHR43877:SF5">
    <property type="entry name" value="BLL8307 PROTEIN"/>
    <property type="match status" value="1"/>
</dbReference>
<dbReference type="SUPFAM" id="SSF55729">
    <property type="entry name" value="Acyl-CoA N-acyltransferases (Nat)"/>
    <property type="match status" value="1"/>
</dbReference>
<organism evidence="4 5">
    <name type="scientific">Pelagibacter ubique</name>
    <dbReference type="NCBI Taxonomy" id="198252"/>
    <lineage>
        <taxon>Bacteria</taxon>
        <taxon>Pseudomonadati</taxon>
        <taxon>Pseudomonadota</taxon>
        <taxon>Alphaproteobacteria</taxon>
        <taxon>Candidatus Pelagibacterales</taxon>
        <taxon>Candidatus Pelagibacteraceae</taxon>
        <taxon>Candidatus Pelagibacter</taxon>
    </lineage>
</organism>
<gene>
    <name evidence="4" type="ORF">VP91_00000320</name>
</gene>